<proteinExistence type="predicted"/>
<reference evidence="1" key="2">
    <citation type="submission" date="2016-06" db="EMBL/GenBank/DDBJ databases">
        <title>The genome of a short-lived fish provides insights into sex chromosome evolution and the genetic control of aging.</title>
        <authorList>
            <person name="Reichwald K."/>
            <person name="Felder M."/>
            <person name="Petzold A."/>
            <person name="Koch P."/>
            <person name="Groth M."/>
            <person name="Platzer M."/>
        </authorList>
    </citation>
    <scope>NUCLEOTIDE SEQUENCE</scope>
    <source>
        <tissue evidence="1">Brain</tissue>
    </source>
</reference>
<protein>
    <submittedName>
        <fullName evidence="1">Uncharacterized protein</fullName>
    </submittedName>
</protein>
<dbReference type="AlphaFoldDB" id="A0A1A7WJK2"/>
<evidence type="ECO:0000313" key="1">
    <source>
        <dbReference type="EMBL" id="SBP05709.1"/>
    </source>
</evidence>
<feature type="non-terminal residue" evidence="1">
    <location>
        <position position="60"/>
    </location>
</feature>
<gene>
    <name evidence="1" type="primary">Nfu_g_1_011902</name>
</gene>
<organism evidence="1">
    <name type="scientific">Iconisemion striatum</name>
    <dbReference type="NCBI Taxonomy" id="60296"/>
    <lineage>
        <taxon>Eukaryota</taxon>
        <taxon>Metazoa</taxon>
        <taxon>Chordata</taxon>
        <taxon>Craniata</taxon>
        <taxon>Vertebrata</taxon>
        <taxon>Euteleostomi</taxon>
        <taxon>Actinopterygii</taxon>
        <taxon>Neopterygii</taxon>
        <taxon>Teleostei</taxon>
        <taxon>Neoteleostei</taxon>
        <taxon>Acanthomorphata</taxon>
        <taxon>Ovalentaria</taxon>
        <taxon>Atherinomorphae</taxon>
        <taxon>Cyprinodontiformes</taxon>
        <taxon>Nothobranchiidae</taxon>
        <taxon>Iconisemion</taxon>
    </lineage>
</organism>
<reference evidence="1" key="1">
    <citation type="submission" date="2016-05" db="EMBL/GenBank/DDBJ databases">
        <authorList>
            <person name="Lavstsen T."/>
            <person name="Jespersen J.S."/>
        </authorList>
    </citation>
    <scope>NUCLEOTIDE SEQUENCE</scope>
    <source>
        <tissue evidence="1">Brain</tissue>
    </source>
</reference>
<name>A0A1A7WJK2_9TELE</name>
<feature type="non-terminal residue" evidence="1">
    <location>
        <position position="1"/>
    </location>
</feature>
<sequence length="60" mass="6682">REEEGQKPMLVPWSSYSKTDLGFPQDVKAARNIIVAFYPQAHSQPGEILTRNGSKSVPHS</sequence>
<accession>A0A1A7WJK2</accession>
<dbReference type="EMBL" id="HADW01004309">
    <property type="protein sequence ID" value="SBP05709.1"/>
    <property type="molecule type" value="Transcribed_RNA"/>
</dbReference>